<dbReference type="EMBL" id="FN554971">
    <property type="protein sequence ID" value="CBH13076.1"/>
    <property type="molecule type" value="Genomic_DNA"/>
</dbReference>
<reference evidence="2" key="1">
    <citation type="journal article" date="2010" name="PLoS Negl. Trop. Dis.">
        <title>The genome sequence of Trypanosoma brucei gambiense, causative agent of chronic human african trypanosomiasis.</title>
        <authorList>
            <person name="Jackson A.P."/>
            <person name="Sanders M."/>
            <person name="Berry A."/>
            <person name="McQuillan J."/>
            <person name="Aslett M.A."/>
            <person name="Quail M.A."/>
            <person name="Chukualim B."/>
            <person name="Capewell P."/>
            <person name="MacLeod A."/>
            <person name="Melville S.E."/>
            <person name="Gibson W."/>
            <person name="Barry J.D."/>
            <person name="Berriman M."/>
            <person name="Hertz-Fowler C."/>
        </authorList>
    </citation>
    <scope>NUCLEOTIDE SEQUENCE [LARGE SCALE GENOMIC DNA]</scope>
    <source>
        <strain evidence="2">MHOM/CI/86/DAL972</strain>
    </source>
</reference>
<dbReference type="AlphaFoldDB" id="C9ZUI8"/>
<organism evidence="1 2">
    <name type="scientific">Trypanosoma brucei gambiense (strain MHOM/CI/86/DAL972)</name>
    <dbReference type="NCBI Taxonomy" id="679716"/>
    <lineage>
        <taxon>Eukaryota</taxon>
        <taxon>Discoba</taxon>
        <taxon>Euglenozoa</taxon>
        <taxon>Kinetoplastea</taxon>
        <taxon>Metakinetoplastina</taxon>
        <taxon>Trypanosomatida</taxon>
        <taxon>Trypanosomatidae</taxon>
        <taxon>Trypanosoma</taxon>
    </lineage>
</organism>
<gene>
    <name evidence="1" type="ORF">TbgDal_VIII290</name>
</gene>
<name>C9ZUI8_TRYB9</name>
<dbReference type="KEGG" id="tbg:TbgDal_VIII290"/>
<dbReference type="RefSeq" id="XP_011775353.1">
    <property type="nucleotide sequence ID" value="XM_011777051.1"/>
</dbReference>
<evidence type="ECO:0000313" key="2">
    <source>
        <dbReference type="Proteomes" id="UP000002316"/>
    </source>
</evidence>
<dbReference type="GeneID" id="23863468"/>
<accession>C9ZUI8</accession>
<proteinExistence type="predicted"/>
<evidence type="ECO:0000313" key="1">
    <source>
        <dbReference type="EMBL" id="CBH13076.1"/>
    </source>
</evidence>
<dbReference type="Proteomes" id="UP000002316">
    <property type="component" value="Chromosome 8"/>
</dbReference>
<protein>
    <submittedName>
        <fullName evidence="1">Uncharacterized protein</fullName>
    </submittedName>
</protein>
<sequence>MCGKSHLQYVERSSTLFTTHTQKKKSVVQFSPFLLPLPLVKTLERTHWQQISRKDYGKRRVTATTTLHQTSDVVITHPLFLRATSMWCCRCYYTPVHFFNRTDPLGGEIIIIIIIQEADKGMDDDLGEEEDIMLSRHSRNWNPANTHAHLA</sequence>